<accession>A0ABS3WEX4</accession>
<gene>
    <name evidence="1" type="ORF">I8J29_21820</name>
</gene>
<dbReference type="Pfam" id="PF11553">
    <property type="entry name" value="DUF3231"/>
    <property type="match status" value="2"/>
</dbReference>
<evidence type="ECO:0000313" key="2">
    <source>
        <dbReference type="Proteomes" id="UP000670947"/>
    </source>
</evidence>
<protein>
    <submittedName>
        <fullName evidence="1">DUF3231 family protein</fullName>
    </submittedName>
</protein>
<dbReference type="Proteomes" id="UP000670947">
    <property type="component" value="Unassembled WGS sequence"/>
</dbReference>
<dbReference type="InterPro" id="IPR012347">
    <property type="entry name" value="Ferritin-like"/>
</dbReference>
<dbReference type="EMBL" id="JAGGDJ010000024">
    <property type="protein sequence ID" value="MBO7746859.1"/>
    <property type="molecule type" value="Genomic_DNA"/>
</dbReference>
<keyword evidence="2" id="KW-1185">Reference proteome</keyword>
<evidence type="ECO:0000313" key="1">
    <source>
        <dbReference type="EMBL" id="MBO7746859.1"/>
    </source>
</evidence>
<reference evidence="1 2" key="1">
    <citation type="submission" date="2021-03" db="EMBL/GenBank/DDBJ databases">
        <title>Paenibacillus artemisicola MWE-103 whole genome sequence.</title>
        <authorList>
            <person name="Ham Y.J."/>
        </authorList>
    </citation>
    <scope>NUCLEOTIDE SEQUENCE [LARGE SCALE GENOMIC DNA]</scope>
    <source>
        <strain evidence="1 2">MWE-103</strain>
    </source>
</reference>
<dbReference type="RefSeq" id="WP_208849601.1">
    <property type="nucleotide sequence ID" value="NZ_JAGGDJ010000024.1"/>
</dbReference>
<sequence length="347" mass="39294">MIIIKPTSTMPLIPETGADEPLTSSEQGKLWTTYMGNTMGICVLSHMLEHAENEEIRSILAYALEIAEQLAQTIRDIFAKENYPIPVGFTADDLITGAPRLFADDFCLFYLKYVGKAGLSLYSIAVPLMTRPDLREFFTQCVTLTLSMINRVNEALLAKGLIVKPPYIPYPKRVDFIRKQSYLNGFFGDVRPLQAMEITHLYDNIENNAISKAVLIAFSQVARSEQAKSYFVRGRELAEKHHAHFSKILERENLFAPPILDPFITTSTAAPFSDKLMLFHKLDMYTMRVRSYGNAISLSARHDLVEKYGRFLLQVGNYVEDGANILIEHGWLEEPPQAADRDALVRH</sequence>
<name>A0ABS3WEX4_9BACL</name>
<dbReference type="InterPro" id="IPR021617">
    <property type="entry name" value="DUF3231"/>
</dbReference>
<dbReference type="Gene3D" id="1.20.1260.10">
    <property type="match status" value="2"/>
</dbReference>
<proteinExistence type="predicted"/>
<comment type="caution">
    <text evidence="1">The sequence shown here is derived from an EMBL/GenBank/DDBJ whole genome shotgun (WGS) entry which is preliminary data.</text>
</comment>
<organism evidence="1 2">
    <name type="scientific">Paenibacillus artemisiicola</name>
    <dbReference type="NCBI Taxonomy" id="1172618"/>
    <lineage>
        <taxon>Bacteria</taxon>
        <taxon>Bacillati</taxon>
        <taxon>Bacillota</taxon>
        <taxon>Bacilli</taxon>
        <taxon>Bacillales</taxon>
        <taxon>Paenibacillaceae</taxon>
        <taxon>Paenibacillus</taxon>
    </lineage>
</organism>